<dbReference type="RefSeq" id="WP_008199107.1">
    <property type="nucleotide sequence ID" value="NZ_CM001023.1"/>
</dbReference>
<evidence type="ECO:0008006" key="6">
    <source>
        <dbReference type="Google" id="ProtNLM"/>
    </source>
</evidence>
<accession>A3HYW8</accession>
<dbReference type="Gene3D" id="2.70.98.10">
    <property type="match status" value="1"/>
</dbReference>
<evidence type="ECO:0000256" key="3">
    <source>
        <dbReference type="ARBA" id="ARBA00022837"/>
    </source>
</evidence>
<evidence type="ECO:0000256" key="1">
    <source>
        <dbReference type="ARBA" id="ARBA00001913"/>
    </source>
</evidence>
<dbReference type="EMBL" id="AAXU02000001">
    <property type="protein sequence ID" value="EAZ80454.1"/>
    <property type="molecule type" value="Genomic_DNA"/>
</dbReference>
<comment type="subunit">
    <text evidence="2">Monomer.</text>
</comment>
<dbReference type="Pfam" id="PF14486">
    <property type="entry name" value="DUF4432"/>
    <property type="match status" value="1"/>
</dbReference>
<dbReference type="EMBL" id="CM001023">
    <property type="protein sequence ID" value="EAZ80454.1"/>
    <property type="molecule type" value="Genomic_DNA"/>
</dbReference>
<sequence length="353" mass="38816">MNSPKIAQIEPWKHKISNAHQLGGIETSVLDNGLGRGVRVAWINTGTGLRYKVLLDRGFDILDCFYNESSLSWISHAGVFAPQPFSNKGIDWLRTFGGGILTTCGLSNAGPPNSDELGERGLHGNFSNIPGELISIKNPDLSSGDLSFELVGKIRETSTFGPSLELTRKISGKLGEAAIHVEDTVVNKGNTLAPHMLLYHINCGWPLIDEDTRIIWNGEIVPKSNDENNTAFNKEHKFTKCAPPLEEHVGFGEDVAFIQPKEDENSQVTCGFANDQLALALKISFSKEQLPWLIHWQHWGKNEYVTALEPATNPPIGQGAARENGTLIQLKPGESKAYHLKLEVLTGDDVKEF</sequence>
<protein>
    <recommendedName>
        <fullName evidence="6">Galactose mutarotase</fullName>
    </recommendedName>
</protein>
<dbReference type="Proteomes" id="UP000003919">
    <property type="component" value="Chromosome"/>
</dbReference>
<comment type="cofactor">
    <cofactor evidence="1">
        <name>Ca(2+)</name>
        <dbReference type="ChEBI" id="CHEBI:29108"/>
    </cofactor>
</comment>
<keyword evidence="3" id="KW-0106">Calcium</keyword>
<dbReference type="HOGENOM" id="CLU_056939_0_0_10"/>
<dbReference type="InterPro" id="IPR014718">
    <property type="entry name" value="GH-type_carb-bd"/>
</dbReference>
<dbReference type="CDD" id="cd09023">
    <property type="entry name" value="Aldose_epim_Ec_c4013"/>
    <property type="match status" value="1"/>
</dbReference>
<keyword evidence="5" id="KW-1185">Reference proteome</keyword>
<proteinExistence type="predicted"/>
<gene>
    <name evidence="4" type="ORF">ALPR1_06010</name>
</gene>
<evidence type="ECO:0000313" key="5">
    <source>
        <dbReference type="Proteomes" id="UP000003919"/>
    </source>
</evidence>
<name>A3HYW8_9BACT</name>
<dbReference type="OrthoDB" id="9791280at2"/>
<reference evidence="4 5" key="1">
    <citation type="journal article" date="2011" name="J. Bacteriol.">
        <title>Complete genome sequence of Algoriphagus sp. PR1, bacterial prey of a colony-forming choanoflagellate.</title>
        <authorList>
            <person name="Alegado R.A."/>
            <person name="Ferriera S."/>
            <person name="Nusbaum C."/>
            <person name="Young S.K."/>
            <person name="Zeng Q."/>
            <person name="Imamovic A."/>
            <person name="Fairclough S.R."/>
            <person name="King N."/>
        </authorList>
    </citation>
    <scope>NUCLEOTIDE SEQUENCE [LARGE SCALE GENOMIC DNA]</scope>
    <source>
        <strain evidence="4 5">PR1</strain>
    </source>
</reference>
<organism evidence="4 5">
    <name type="scientific">Algoriphagus machipongonensis</name>
    <dbReference type="NCBI Taxonomy" id="388413"/>
    <lineage>
        <taxon>Bacteria</taxon>
        <taxon>Pseudomonadati</taxon>
        <taxon>Bacteroidota</taxon>
        <taxon>Cytophagia</taxon>
        <taxon>Cytophagales</taxon>
        <taxon>Cyclobacteriaceae</taxon>
        <taxon>Algoriphagus</taxon>
    </lineage>
</organism>
<dbReference type="InterPro" id="IPR027839">
    <property type="entry name" value="DUF4432"/>
</dbReference>
<dbReference type="AlphaFoldDB" id="A3HYW8"/>
<dbReference type="GO" id="GO:0030246">
    <property type="term" value="F:carbohydrate binding"/>
    <property type="evidence" value="ECO:0007669"/>
    <property type="project" value="InterPro"/>
</dbReference>
<dbReference type="STRING" id="388413.ALPR1_06010"/>
<dbReference type="eggNOG" id="COG2017">
    <property type="taxonomic scope" value="Bacteria"/>
</dbReference>
<evidence type="ECO:0000313" key="4">
    <source>
        <dbReference type="EMBL" id="EAZ80454.1"/>
    </source>
</evidence>
<evidence type="ECO:0000256" key="2">
    <source>
        <dbReference type="ARBA" id="ARBA00011245"/>
    </source>
</evidence>
<comment type="caution">
    <text evidence="4">The sequence shown here is derived from an EMBL/GenBank/DDBJ whole genome shotgun (WGS) entry which is preliminary data.</text>
</comment>